<dbReference type="EMBL" id="MRCE01000052">
    <property type="protein sequence ID" value="OKH31277.1"/>
    <property type="molecule type" value="Genomic_DNA"/>
</dbReference>
<sequence>MYSLSDAELLNLKVQVLLKGARLPIKAEVDLQAISVHQDLDAPGMFAMEFLNWDPTKGKVTWVDDNLFDIATQVEIQIGYQNNLITLIGGEITGLEPEFQLDIMAPLLVVRGHDLRHRLLRGRKTRSFTKMKDSEIASQIATEQGLQPQVKDTQVKLDYVLQANQTDLEFLQERARRIGYEVVVENKILYFHPPQNDTQKVLTLTREDDLIEFRPRLSAMGQVSNVEVHSWNFKDKKAFTGKAAAGSENSTMKGSTSGPQKVNQAFGKSTHIIVSEPASNQTEADRMAMGQFNDMALTYITGEGICLGFPELQPGRVIEITGIGNRFSGLYYVTSATHFYHKDRGYVTNFTVRRNAA</sequence>
<accession>A0A1U7I4X8</accession>
<protein>
    <recommendedName>
        <fullName evidence="3">Phage late control D family protein</fullName>
    </recommendedName>
</protein>
<evidence type="ECO:0000313" key="2">
    <source>
        <dbReference type="Proteomes" id="UP000185860"/>
    </source>
</evidence>
<dbReference type="RefSeq" id="WP_073596989.1">
    <property type="nucleotide sequence ID" value="NZ_MRCE01000052.1"/>
</dbReference>
<gene>
    <name evidence="1" type="ORF">NIES2119_29150</name>
</gene>
<evidence type="ECO:0008006" key="3">
    <source>
        <dbReference type="Google" id="ProtNLM"/>
    </source>
</evidence>
<dbReference type="SUPFAM" id="SSF69279">
    <property type="entry name" value="Phage tail proteins"/>
    <property type="match status" value="1"/>
</dbReference>
<reference evidence="1 2" key="1">
    <citation type="submission" date="2016-11" db="EMBL/GenBank/DDBJ databases">
        <title>Draft Genome Sequences of Nine Cyanobacterial Strains from Diverse Habitats.</title>
        <authorList>
            <person name="Zhu T."/>
            <person name="Hou S."/>
            <person name="Lu X."/>
            <person name="Hess W.R."/>
        </authorList>
    </citation>
    <scope>NUCLEOTIDE SEQUENCE [LARGE SCALE GENOMIC DNA]</scope>
    <source>
        <strain evidence="1 2">IAM M-71</strain>
    </source>
</reference>
<organism evidence="1 2">
    <name type="scientific">[Phormidium ambiguum] IAM M-71</name>
    <dbReference type="NCBI Taxonomy" id="454136"/>
    <lineage>
        <taxon>Bacteria</taxon>
        <taxon>Bacillati</taxon>
        <taxon>Cyanobacteriota</taxon>
        <taxon>Cyanophyceae</taxon>
        <taxon>Oscillatoriophycideae</taxon>
        <taxon>Aerosakkonematales</taxon>
        <taxon>Aerosakkonemataceae</taxon>
        <taxon>Floridanema</taxon>
    </lineage>
</organism>
<proteinExistence type="predicted"/>
<name>A0A1U7I4X8_9CYAN</name>
<comment type="caution">
    <text evidence="1">The sequence shown here is derived from an EMBL/GenBank/DDBJ whole genome shotgun (WGS) entry which is preliminary data.</text>
</comment>
<dbReference type="Gene3D" id="3.55.50.10">
    <property type="entry name" value="Baseplate protein-like domains"/>
    <property type="match status" value="1"/>
</dbReference>
<dbReference type="Proteomes" id="UP000185860">
    <property type="component" value="Unassembled WGS sequence"/>
</dbReference>
<evidence type="ECO:0000313" key="1">
    <source>
        <dbReference type="EMBL" id="OKH31277.1"/>
    </source>
</evidence>
<dbReference type="Pfam" id="PF05954">
    <property type="entry name" value="Phage_GPD"/>
    <property type="match status" value="1"/>
</dbReference>
<dbReference type="OrthoDB" id="9762420at2"/>
<dbReference type="STRING" id="454136.NIES2119_29150"/>
<dbReference type="AlphaFoldDB" id="A0A1U7I4X8"/>